<protein>
    <submittedName>
        <fullName evidence="2">RHS element protein</fullName>
    </submittedName>
</protein>
<feature type="non-terminal residue" evidence="2">
    <location>
        <position position="1"/>
    </location>
</feature>
<gene>
    <name evidence="2" type="ORF">Q2V64_27730</name>
</gene>
<feature type="region of interest" description="Disordered" evidence="1">
    <location>
        <begin position="109"/>
        <end position="128"/>
    </location>
</feature>
<dbReference type="InterPro" id="IPR006530">
    <property type="entry name" value="YD"/>
</dbReference>
<evidence type="ECO:0000256" key="1">
    <source>
        <dbReference type="SAM" id="MobiDB-lite"/>
    </source>
</evidence>
<dbReference type="EMBL" id="JAUKZB010000135">
    <property type="protein sequence ID" value="MDO2733388.1"/>
    <property type="molecule type" value="Genomic_DNA"/>
</dbReference>
<accession>A0AAW7VKW8</accession>
<proteinExistence type="predicted"/>
<dbReference type="InterPro" id="IPR031325">
    <property type="entry name" value="RHS_repeat"/>
</dbReference>
<feature type="non-terminal residue" evidence="2">
    <location>
        <position position="128"/>
    </location>
</feature>
<dbReference type="Pfam" id="PF05593">
    <property type="entry name" value="RHS_repeat"/>
    <property type="match status" value="1"/>
</dbReference>
<dbReference type="NCBIfam" id="TIGR01643">
    <property type="entry name" value="YD_repeat_2x"/>
    <property type="match status" value="1"/>
</dbReference>
<dbReference type="InterPro" id="IPR050708">
    <property type="entry name" value="T6SS_VgrG/RHS"/>
</dbReference>
<reference evidence="2" key="1">
    <citation type="submission" date="2023-07" db="EMBL/GenBank/DDBJ databases">
        <title>High risk of intestinal colonization with ESBL-producing Escherichia coli among soldiers of military contingents in specific geographic regions.</title>
        <authorList>
            <person name="Literacka E."/>
        </authorList>
    </citation>
    <scope>NUCLEOTIDE SEQUENCE</scope>
    <source>
        <strain evidence="2">33</strain>
    </source>
</reference>
<evidence type="ECO:0000313" key="3">
    <source>
        <dbReference type="Proteomes" id="UP001174465"/>
    </source>
</evidence>
<organism evidence="2 3">
    <name type="scientific">Escherichia coli</name>
    <dbReference type="NCBI Taxonomy" id="562"/>
    <lineage>
        <taxon>Bacteria</taxon>
        <taxon>Pseudomonadati</taxon>
        <taxon>Pseudomonadota</taxon>
        <taxon>Gammaproteobacteria</taxon>
        <taxon>Enterobacterales</taxon>
        <taxon>Enterobacteriaceae</taxon>
        <taxon>Escherichia</taxon>
    </lineage>
</organism>
<dbReference type="PANTHER" id="PTHR32305:SF15">
    <property type="entry name" value="PROTEIN RHSA-RELATED"/>
    <property type="match status" value="1"/>
</dbReference>
<dbReference type="PANTHER" id="PTHR32305">
    <property type="match status" value="1"/>
</dbReference>
<comment type="caution">
    <text evidence="2">The sequence shown here is derived from an EMBL/GenBank/DDBJ whole genome shotgun (WGS) entry which is preliminary data.</text>
</comment>
<evidence type="ECO:0000313" key="2">
    <source>
        <dbReference type="EMBL" id="MDO2733388.1"/>
    </source>
</evidence>
<dbReference type="Gene3D" id="2.180.10.10">
    <property type="entry name" value="RHS repeat-associated core"/>
    <property type="match status" value="1"/>
</dbReference>
<dbReference type="Proteomes" id="UP001174465">
    <property type="component" value="Unassembled WGS sequence"/>
</dbReference>
<sequence>TYGSGYLAGMKLGDTPLVDFTRDRLHRETLRSFGRYELTTAYTPAGQLQSQHLNSLQYDRDYTWNDNGELIRISSPRQTRSYSYSDSGRLTGVHTTTSNLDIRIPYATDPAGNRLPDPELHPDSTLCI</sequence>
<dbReference type="AlphaFoldDB" id="A0AAW7VKW8"/>
<name>A0AAW7VKW8_ECOLX</name>